<comment type="subcellular location">
    <subcellularLocation>
        <location evidence="1">Membrane</location>
        <topology evidence="1">Multi-pass membrane protein</topology>
    </subcellularLocation>
</comment>
<feature type="transmembrane region" description="Helical" evidence="6">
    <location>
        <begin position="237"/>
        <end position="256"/>
    </location>
</feature>
<accession>A0A428UV52</accession>
<keyword evidence="8" id="KW-1185">Reference proteome</keyword>
<evidence type="ECO:0000256" key="2">
    <source>
        <dbReference type="ARBA" id="ARBA00022692"/>
    </source>
</evidence>
<dbReference type="AlphaFoldDB" id="A0A428UV52"/>
<sequence>MAGELTGPPPKYHYEPSLAAAILFAVLFSLSGFVHLYQLVRGKTWYFIAFFIGVLFEVVGHAARAYNASESPNWSDAPFIMQTLLMLLAPALFAASIYMILGRLIRVLDAEHFSIIRTRWLTKIFVLGDVLSFAVQGIGGGIMAGADDKDAIDLGQNVILVGLGIQIAFFVGFIIVISIFHYRILRQPTQTSQETPLPWSQYILTLYFVSILILIRSLFRVAEFAAGQTSVLQTSEAYVYCLDTMLMFFVCVVFNVRHPSQVVQNPNYKSMDHEMEDGRVPTDEAEVLTTQRH</sequence>
<name>A0A428UV52_9HYPO</name>
<dbReference type="Pfam" id="PF04479">
    <property type="entry name" value="RTA1"/>
    <property type="match status" value="1"/>
</dbReference>
<dbReference type="GO" id="GO:0016020">
    <property type="term" value="C:membrane"/>
    <property type="evidence" value="ECO:0007669"/>
    <property type="project" value="UniProtKB-SubCell"/>
</dbReference>
<keyword evidence="3 6" id="KW-1133">Transmembrane helix</keyword>
<protein>
    <recommendedName>
        <fullName evidence="9">Protein RTA1</fullName>
    </recommendedName>
</protein>
<dbReference type="EMBL" id="NIZV01000025">
    <property type="protein sequence ID" value="RSM18142.1"/>
    <property type="molecule type" value="Genomic_DNA"/>
</dbReference>
<feature type="compositionally biased region" description="Basic and acidic residues" evidence="5">
    <location>
        <begin position="273"/>
        <end position="282"/>
    </location>
</feature>
<dbReference type="PANTHER" id="PTHR31465:SF35">
    <property type="entry name" value="RTA1 DOMAIN PROTEIN-RELATED"/>
    <property type="match status" value="1"/>
</dbReference>
<comment type="caution">
    <text evidence="7">The sequence shown here is derived from an EMBL/GenBank/DDBJ whole genome shotgun (WGS) entry which is preliminary data.</text>
</comment>
<feature type="transmembrane region" description="Helical" evidence="6">
    <location>
        <begin position="158"/>
        <end position="182"/>
    </location>
</feature>
<feature type="transmembrane region" description="Helical" evidence="6">
    <location>
        <begin position="202"/>
        <end position="222"/>
    </location>
</feature>
<keyword evidence="2 6" id="KW-0812">Transmembrane</keyword>
<feature type="region of interest" description="Disordered" evidence="5">
    <location>
        <begin position="273"/>
        <end position="293"/>
    </location>
</feature>
<feature type="transmembrane region" description="Helical" evidence="6">
    <location>
        <begin position="18"/>
        <end position="37"/>
    </location>
</feature>
<dbReference type="InterPro" id="IPR007568">
    <property type="entry name" value="RTA1"/>
</dbReference>
<evidence type="ECO:0000256" key="1">
    <source>
        <dbReference type="ARBA" id="ARBA00004141"/>
    </source>
</evidence>
<evidence type="ECO:0000256" key="5">
    <source>
        <dbReference type="SAM" id="MobiDB-lite"/>
    </source>
</evidence>
<evidence type="ECO:0000313" key="7">
    <source>
        <dbReference type="EMBL" id="RSM18142.1"/>
    </source>
</evidence>
<evidence type="ECO:0008006" key="9">
    <source>
        <dbReference type="Google" id="ProtNLM"/>
    </source>
</evidence>
<reference evidence="7 8" key="1">
    <citation type="submission" date="2017-06" db="EMBL/GenBank/DDBJ databases">
        <title>Cmopartive genomic analysis of Ambrosia Fusariam Clade fungi.</title>
        <authorList>
            <person name="Stajich J.E."/>
            <person name="Carrillo J."/>
            <person name="Kijimoto T."/>
            <person name="Eskalen A."/>
            <person name="O'Donnell K."/>
            <person name="Kasson M."/>
        </authorList>
    </citation>
    <scope>NUCLEOTIDE SEQUENCE [LARGE SCALE GENOMIC DNA]</scope>
    <source>
        <strain evidence="7 8">NRRL 20438</strain>
    </source>
</reference>
<organism evidence="7 8">
    <name type="scientific">Fusarium ambrosium</name>
    <dbReference type="NCBI Taxonomy" id="131363"/>
    <lineage>
        <taxon>Eukaryota</taxon>
        <taxon>Fungi</taxon>
        <taxon>Dikarya</taxon>
        <taxon>Ascomycota</taxon>
        <taxon>Pezizomycotina</taxon>
        <taxon>Sordariomycetes</taxon>
        <taxon>Hypocreomycetidae</taxon>
        <taxon>Hypocreales</taxon>
        <taxon>Nectriaceae</taxon>
        <taxon>Fusarium</taxon>
        <taxon>Fusarium solani species complex</taxon>
    </lineage>
</organism>
<feature type="transmembrane region" description="Helical" evidence="6">
    <location>
        <begin position="124"/>
        <end position="146"/>
    </location>
</feature>
<feature type="transmembrane region" description="Helical" evidence="6">
    <location>
        <begin position="44"/>
        <end position="63"/>
    </location>
</feature>
<gene>
    <name evidence="7" type="ORF">CDV31_003064</name>
</gene>
<evidence type="ECO:0000256" key="3">
    <source>
        <dbReference type="ARBA" id="ARBA00022989"/>
    </source>
</evidence>
<keyword evidence="4 6" id="KW-0472">Membrane</keyword>
<evidence type="ECO:0000256" key="4">
    <source>
        <dbReference type="ARBA" id="ARBA00023136"/>
    </source>
</evidence>
<feature type="transmembrane region" description="Helical" evidence="6">
    <location>
        <begin position="83"/>
        <end position="104"/>
    </location>
</feature>
<evidence type="ECO:0000256" key="6">
    <source>
        <dbReference type="SAM" id="Phobius"/>
    </source>
</evidence>
<evidence type="ECO:0000313" key="8">
    <source>
        <dbReference type="Proteomes" id="UP000288429"/>
    </source>
</evidence>
<dbReference type="PANTHER" id="PTHR31465">
    <property type="entry name" value="PROTEIN RTA1-RELATED"/>
    <property type="match status" value="1"/>
</dbReference>
<proteinExistence type="predicted"/>
<dbReference type="Proteomes" id="UP000288429">
    <property type="component" value="Unassembled WGS sequence"/>
</dbReference>